<protein>
    <submittedName>
        <fullName evidence="1">Uncharacterized protein</fullName>
    </submittedName>
</protein>
<evidence type="ECO:0000313" key="2">
    <source>
        <dbReference type="Proteomes" id="UP000837857"/>
    </source>
</evidence>
<dbReference type="Proteomes" id="UP000837857">
    <property type="component" value="Chromosome 13"/>
</dbReference>
<name>A0ABN8HTW6_9NEOP</name>
<organism evidence="1 2">
    <name type="scientific">Iphiclides podalirius</name>
    <name type="common">scarce swallowtail</name>
    <dbReference type="NCBI Taxonomy" id="110791"/>
    <lineage>
        <taxon>Eukaryota</taxon>
        <taxon>Metazoa</taxon>
        <taxon>Ecdysozoa</taxon>
        <taxon>Arthropoda</taxon>
        <taxon>Hexapoda</taxon>
        <taxon>Insecta</taxon>
        <taxon>Pterygota</taxon>
        <taxon>Neoptera</taxon>
        <taxon>Endopterygota</taxon>
        <taxon>Lepidoptera</taxon>
        <taxon>Glossata</taxon>
        <taxon>Ditrysia</taxon>
        <taxon>Papilionoidea</taxon>
        <taxon>Papilionidae</taxon>
        <taxon>Papilioninae</taxon>
        <taxon>Iphiclides</taxon>
    </lineage>
</organism>
<accession>A0ABN8HTW6</accession>
<feature type="non-terminal residue" evidence="1">
    <location>
        <position position="109"/>
    </location>
</feature>
<dbReference type="EMBL" id="OW152825">
    <property type="protein sequence ID" value="CAH2041289.1"/>
    <property type="molecule type" value="Genomic_DNA"/>
</dbReference>
<sequence length="109" mass="11533">MRLVGAGRPIDSAAAAHSAGPVPPRARAHPVLVTFFTESLADSGQTLQTTRGFSYLETYLGIGQMPSAPPPLPLPHSSPRIEVICAAVSMVCHTVLCRFIMSDSSRGFV</sequence>
<evidence type="ECO:0000313" key="1">
    <source>
        <dbReference type="EMBL" id="CAH2041289.1"/>
    </source>
</evidence>
<keyword evidence="2" id="KW-1185">Reference proteome</keyword>
<reference evidence="1" key="1">
    <citation type="submission" date="2022-03" db="EMBL/GenBank/DDBJ databases">
        <authorList>
            <person name="Martin H S."/>
        </authorList>
    </citation>
    <scope>NUCLEOTIDE SEQUENCE</scope>
</reference>
<proteinExistence type="predicted"/>
<gene>
    <name evidence="1" type="ORF">IPOD504_LOCUS3060</name>
</gene>